<keyword evidence="2" id="KW-0378">Hydrolase</keyword>
<evidence type="ECO:0000259" key="1">
    <source>
        <dbReference type="Pfam" id="PF00561"/>
    </source>
</evidence>
<dbReference type="EMBL" id="JAINUL010000001">
    <property type="protein sequence ID" value="MCC0100518.1"/>
    <property type="molecule type" value="Genomic_DNA"/>
</dbReference>
<dbReference type="PRINTS" id="PR00111">
    <property type="entry name" value="ABHYDROLASE"/>
</dbReference>
<dbReference type="InterPro" id="IPR029058">
    <property type="entry name" value="AB_hydrolase_fold"/>
</dbReference>
<dbReference type="InterPro" id="IPR050228">
    <property type="entry name" value="Carboxylesterase_BioH"/>
</dbReference>
<dbReference type="PANTHER" id="PTHR43194">
    <property type="entry name" value="HYDROLASE ALPHA/BETA FOLD FAMILY"/>
    <property type="match status" value="1"/>
</dbReference>
<reference evidence="2 3" key="1">
    <citation type="submission" date="2021-08" db="EMBL/GenBank/DDBJ databases">
        <title>Genomic Architecture of Streptomyces flavotricini NGL1 and Streptomyces erythrochromogenes HMS4 With Differential Plant Beneficial attributes and laccase production capabilities.</title>
        <authorList>
            <person name="Salwan R."/>
            <person name="Kaur R."/>
            <person name="Sharma V."/>
        </authorList>
    </citation>
    <scope>NUCLEOTIDE SEQUENCE [LARGE SCALE GENOMIC DNA]</scope>
    <source>
        <strain evidence="2 3">NGL1</strain>
    </source>
</reference>
<proteinExistence type="predicted"/>
<keyword evidence="3" id="KW-1185">Reference proteome</keyword>
<dbReference type="SUPFAM" id="SSF53474">
    <property type="entry name" value="alpha/beta-Hydrolases"/>
    <property type="match status" value="1"/>
</dbReference>
<comment type="caution">
    <text evidence="2">The sequence shown here is derived from an EMBL/GenBank/DDBJ whole genome shotgun (WGS) entry which is preliminary data.</text>
</comment>
<dbReference type="GO" id="GO:0016787">
    <property type="term" value="F:hydrolase activity"/>
    <property type="evidence" value="ECO:0007669"/>
    <property type="project" value="UniProtKB-KW"/>
</dbReference>
<protein>
    <submittedName>
        <fullName evidence="2">Alpha/beta hydrolase</fullName>
    </submittedName>
</protein>
<dbReference type="InterPro" id="IPR000073">
    <property type="entry name" value="AB_hydrolase_1"/>
</dbReference>
<gene>
    <name evidence="2" type="ORF">K7B10_38275</name>
</gene>
<organism evidence="2 3">
    <name type="scientific">Streptomyces flavotricini</name>
    <dbReference type="NCBI Taxonomy" id="66888"/>
    <lineage>
        <taxon>Bacteria</taxon>
        <taxon>Bacillati</taxon>
        <taxon>Actinomycetota</taxon>
        <taxon>Actinomycetes</taxon>
        <taxon>Kitasatosporales</taxon>
        <taxon>Streptomycetaceae</taxon>
        <taxon>Streptomyces</taxon>
    </lineage>
</organism>
<dbReference type="Gene3D" id="3.40.50.1820">
    <property type="entry name" value="alpha/beta hydrolase"/>
    <property type="match status" value="1"/>
</dbReference>
<feature type="domain" description="AB hydrolase-1" evidence="1">
    <location>
        <begin position="28"/>
        <end position="248"/>
    </location>
</feature>
<sequence length="281" mass="29889">MTWTERIVTSPRDDVRLSCRDWGGTGVPVVLLHGLAGHAGEWDAAAEHLAPHHRVVAVDQRGHGASERRPADVSRAAHVADVLAVTAHLGLDRPVLIGQSLGGHTAMLAAAAHPDLFRALVLIEAGAAAADPATPDEIGAMLDSWPLPFPSPDAAREFLGSEAWAAGLEERPDGWYPRFERDVMVAAITENTTRAWWPEWERITCPVLLVIGENGIVTPQESQRMLTPPGPDTTAVSIPGAPHDVHLHNPGALHAVLADFLAKSAGNGDRFGQTGRSGSLN</sequence>
<name>A0ABS8EHF5_9ACTN</name>
<evidence type="ECO:0000313" key="2">
    <source>
        <dbReference type="EMBL" id="MCC0100518.1"/>
    </source>
</evidence>
<dbReference type="Pfam" id="PF00561">
    <property type="entry name" value="Abhydrolase_1"/>
    <property type="match status" value="1"/>
</dbReference>
<accession>A0ABS8EHF5</accession>
<dbReference type="PANTHER" id="PTHR43194:SF2">
    <property type="entry name" value="PEROXISOMAL MEMBRANE PROTEIN LPX1"/>
    <property type="match status" value="1"/>
</dbReference>
<evidence type="ECO:0000313" key="3">
    <source>
        <dbReference type="Proteomes" id="UP001520654"/>
    </source>
</evidence>
<dbReference type="Proteomes" id="UP001520654">
    <property type="component" value="Unassembled WGS sequence"/>
</dbReference>
<dbReference type="RefSeq" id="WP_229344219.1">
    <property type="nucleotide sequence ID" value="NZ_JAINUL010000001.1"/>
</dbReference>